<dbReference type="GO" id="GO:0005886">
    <property type="term" value="C:plasma membrane"/>
    <property type="evidence" value="ECO:0007669"/>
    <property type="project" value="TreeGrafter"/>
</dbReference>
<evidence type="ECO:0000256" key="5">
    <source>
        <dbReference type="SAM" id="MobiDB-lite"/>
    </source>
</evidence>
<feature type="region of interest" description="Disordered" evidence="5">
    <location>
        <begin position="1"/>
        <end position="66"/>
    </location>
</feature>
<evidence type="ECO:0000313" key="7">
    <source>
        <dbReference type="Proteomes" id="UP000077755"/>
    </source>
</evidence>
<dbReference type="InterPro" id="IPR000727">
    <property type="entry name" value="T_SNARE_dom"/>
</dbReference>
<name>A0A175YGN5_DAUCS</name>
<keyword evidence="2" id="KW-0813">Transport</keyword>
<feature type="compositionally biased region" description="Basic and acidic residues" evidence="5">
    <location>
        <begin position="9"/>
        <end position="24"/>
    </location>
</feature>
<dbReference type="InterPro" id="IPR044766">
    <property type="entry name" value="NPSN/SNAP25-like_N_SNARE"/>
</dbReference>
<dbReference type="CDD" id="cd15861">
    <property type="entry name" value="SNARE_SNAP25N_23N_29N_SEC9N"/>
    <property type="match status" value="1"/>
</dbReference>
<dbReference type="EMBL" id="CP093351">
    <property type="protein sequence ID" value="WOH15692.1"/>
    <property type="molecule type" value="Genomic_DNA"/>
</dbReference>
<dbReference type="AlphaFoldDB" id="A0A175YGN5"/>
<dbReference type="GO" id="GO:0005484">
    <property type="term" value="F:SNAP receptor activity"/>
    <property type="evidence" value="ECO:0007669"/>
    <property type="project" value="InterPro"/>
</dbReference>
<dbReference type="Gene3D" id="1.20.5.110">
    <property type="match status" value="2"/>
</dbReference>
<evidence type="ECO:0000256" key="1">
    <source>
        <dbReference type="ARBA" id="ARBA00004370"/>
    </source>
</evidence>
<evidence type="ECO:0000256" key="3">
    <source>
        <dbReference type="ARBA" id="ARBA00022927"/>
    </source>
</evidence>
<organism evidence="6 7">
    <name type="scientific">Daucus carota subsp. sativus</name>
    <name type="common">Carrot</name>
    <dbReference type="NCBI Taxonomy" id="79200"/>
    <lineage>
        <taxon>Eukaryota</taxon>
        <taxon>Viridiplantae</taxon>
        <taxon>Streptophyta</taxon>
        <taxon>Embryophyta</taxon>
        <taxon>Tracheophyta</taxon>
        <taxon>Spermatophyta</taxon>
        <taxon>Magnoliopsida</taxon>
        <taxon>eudicotyledons</taxon>
        <taxon>Gunneridae</taxon>
        <taxon>Pentapetalae</taxon>
        <taxon>asterids</taxon>
        <taxon>campanulids</taxon>
        <taxon>Apiales</taxon>
        <taxon>Apiaceae</taxon>
        <taxon>Apioideae</taxon>
        <taxon>Scandiceae</taxon>
        <taxon>Daucinae</taxon>
        <taxon>Daucus</taxon>
        <taxon>Daucus sect. Daucus</taxon>
    </lineage>
</organism>
<dbReference type="OMA" id="FSMTWKP"/>
<proteinExistence type="predicted"/>
<dbReference type="Pfam" id="PF12352">
    <property type="entry name" value="V-SNARE_C"/>
    <property type="match status" value="1"/>
</dbReference>
<dbReference type="KEGG" id="dcr:108202247"/>
<dbReference type="FunFam" id="1.20.5.110:FF:000040">
    <property type="entry name" value="SNAP25 homologous protein SNAP33"/>
    <property type="match status" value="1"/>
</dbReference>
<dbReference type="Proteomes" id="UP000077755">
    <property type="component" value="Chromosome 9"/>
</dbReference>
<comment type="subcellular location">
    <subcellularLocation>
        <location evidence="1">Membrane</location>
    </subcellularLocation>
</comment>
<dbReference type="GO" id="GO:0015031">
    <property type="term" value="P:protein transport"/>
    <property type="evidence" value="ECO:0007669"/>
    <property type="project" value="UniProtKB-KW"/>
</dbReference>
<feature type="region of interest" description="Disordered" evidence="5">
    <location>
        <begin position="119"/>
        <end position="198"/>
    </location>
</feature>
<accession>A0A175YGN5</accession>
<dbReference type="SUPFAM" id="SSF58038">
    <property type="entry name" value="SNARE fusion complex"/>
    <property type="match status" value="2"/>
</dbReference>
<dbReference type="Gramene" id="KZM82779">
    <property type="protein sequence ID" value="KZM82779"/>
    <property type="gene ID" value="DCAR_030348"/>
</dbReference>
<reference evidence="6" key="1">
    <citation type="journal article" date="2016" name="Nat. Genet.">
        <title>A high-quality carrot genome assembly provides new insights into carotenoid accumulation and asterid genome evolution.</title>
        <authorList>
            <person name="Iorizzo M."/>
            <person name="Ellison S."/>
            <person name="Senalik D."/>
            <person name="Zeng P."/>
            <person name="Satapoomin P."/>
            <person name="Huang J."/>
            <person name="Bowman M."/>
            <person name="Iovene M."/>
            <person name="Sanseverino W."/>
            <person name="Cavagnaro P."/>
            <person name="Yildiz M."/>
            <person name="Macko-Podgorni A."/>
            <person name="Moranska E."/>
            <person name="Grzebelus E."/>
            <person name="Grzebelus D."/>
            <person name="Ashrafi H."/>
            <person name="Zheng Z."/>
            <person name="Cheng S."/>
            <person name="Spooner D."/>
            <person name="Van Deynze A."/>
            <person name="Simon P."/>
        </authorList>
    </citation>
    <scope>NUCLEOTIDE SEQUENCE</scope>
    <source>
        <tissue evidence="6">Leaf</tissue>
    </source>
</reference>
<dbReference type="PANTHER" id="PTHR19305">
    <property type="entry name" value="SYNAPTOSOMAL ASSOCIATED PROTEIN"/>
    <property type="match status" value="1"/>
</dbReference>
<sequence>MFGFKKSHKNADASHGMTKDRRTSSEPLPEDTNNHKSNHKSKEELDSMSVQELEGYAVDKSKETTDSVYNSLRIAEEIRGTATQTLDTLHQQGEQIHRTHQMAADTEKDLAKGEKVLGNLGGMFSRTWKPKKGKKIDGPVSRDDNDYVSKKNKKEQREKLGIAPNPKGKGSRTPPPESANSMQQIENEKMKQDDALDDLSDILGDLKGMAVSMGTEIEKQNKALDHFSDDVDELNNRVKGANQRTRKLLNK</sequence>
<feature type="compositionally biased region" description="Basic and acidic residues" evidence="5">
    <location>
        <begin position="135"/>
        <end position="160"/>
    </location>
</feature>
<gene>
    <name evidence="6" type="ORF">DCAR_0935235</name>
</gene>
<dbReference type="CDD" id="cd15841">
    <property type="entry name" value="SNARE_Qc"/>
    <property type="match status" value="1"/>
</dbReference>
<keyword evidence="7" id="KW-1185">Reference proteome</keyword>
<dbReference type="GO" id="GO:0031201">
    <property type="term" value="C:SNARE complex"/>
    <property type="evidence" value="ECO:0007669"/>
    <property type="project" value="InterPro"/>
</dbReference>
<keyword evidence="3" id="KW-0653">Protein transport</keyword>
<evidence type="ECO:0000256" key="4">
    <source>
        <dbReference type="ARBA" id="ARBA00023136"/>
    </source>
</evidence>
<dbReference type="PROSITE" id="PS50192">
    <property type="entry name" value="T_SNARE"/>
    <property type="match status" value="1"/>
</dbReference>
<keyword evidence="4" id="KW-0472">Membrane</keyword>
<dbReference type="OrthoDB" id="19261at2759"/>
<dbReference type="PANTHER" id="PTHR19305:SF40">
    <property type="entry name" value="SNAP25 HOMOLOGOUS PROTEIN SNAP30-RELATED"/>
    <property type="match status" value="1"/>
</dbReference>
<evidence type="ECO:0000256" key="2">
    <source>
        <dbReference type="ARBA" id="ARBA00022448"/>
    </source>
</evidence>
<dbReference type="SMART" id="SM00397">
    <property type="entry name" value="t_SNARE"/>
    <property type="match status" value="2"/>
</dbReference>
<protein>
    <submittedName>
        <fullName evidence="6">Uncharacterized protein</fullName>
    </submittedName>
</protein>
<reference evidence="6" key="2">
    <citation type="submission" date="2022-03" db="EMBL/GenBank/DDBJ databases">
        <title>Draft title - Genomic analysis of global carrot germplasm unveils the trajectory of domestication and the origin of high carotenoid orange carrot.</title>
        <authorList>
            <person name="Iorizzo M."/>
            <person name="Ellison S."/>
            <person name="Senalik D."/>
            <person name="Macko-Podgorni A."/>
            <person name="Grzebelus D."/>
            <person name="Bostan H."/>
            <person name="Rolling W."/>
            <person name="Curaba J."/>
            <person name="Simon P."/>
        </authorList>
    </citation>
    <scope>NUCLEOTIDE SEQUENCE</scope>
    <source>
        <tissue evidence="6">Leaf</tissue>
    </source>
</reference>
<evidence type="ECO:0000313" key="6">
    <source>
        <dbReference type="EMBL" id="WOH15692.1"/>
    </source>
</evidence>